<protein>
    <recommendedName>
        <fullName evidence="5">Exodeoxyribonuclease VII large subunit</fullName>
        <ecNumber evidence="5">3.1.11.6</ecNumber>
    </recommendedName>
</protein>
<evidence type="ECO:0000256" key="5">
    <source>
        <dbReference type="NCBIfam" id="TIGR00237"/>
    </source>
</evidence>
<dbReference type="GO" id="GO:0009318">
    <property type="term" value="C:exodeoxyribonuclease VII complex"/>
    <property type="evidence" value="ECO:0007669"/>
    <property type="project" value="UniProtKB-UniRule"/>
</dbReference>
<feature type="domain" description="Exonuclease VII large subunit C-terminal" evidence="6">
    <location>
        <begin position="127"/>
        <end position="351"/>
    </location>
</feature>
<evidence type="ECO:0000259" key="7">
    <source>
        <dbReference type="Pfam" id="PF13742"/>
    </source>
</evidence>
<accession>A0A7V5NXP1</accession>
<keyword evidence="1" id="KW-0963">Cytoplasm</keyword>
<dbReference type="EC" id="3.1.11.6" evidence="5"/>
<evidence type="ECO:0000256" key="1">
    <source>
        <dbReference type="ARBA" id="ARBA00022490"/>
    </source>
</evidence>
<evidence type="ECO:0000256" key="2">
    <source>
        <dbReference type="ARBA" id="ARBA00022722"/>
    </source>
</evidence>
<keyword evidence="2" id="KW-0540">Nuclease</keyword>
<feature type="non-terminal residue" evidence="8">
    <location>
        <position position="353"/>
    </location>
</feature>
<evidence type="ECO:0000259" key="6">
    <source>
        <dbReference type="Pfam" id="PF02601"/>
    </source>
</evidence>
<dbReference type="InterPro" id="IPR025824">
    <property type="entry name" value="OB-fold_nuc-bd_dom"/>
</dbReference>
<dbReference type="HAMAP" id="MF_00378">
    <property type="entry name" value="Exonuc_7_L"/>
    <property type="match status" value="1"/>
</dbReference>
<dbReference type="Pfam" id="PF13742">
    <property type="entry name" value="tRNA_anti_2"/>
    <property type="match status" value="1"/>
</dbReference>
<proteinExistence type="inferred from homology"/>
<dbReference type="InterPro" id="IPR020579">
    <property type="entry name" value="Exonuc_VII_lsu_C"/>
</dbReference>
<name>A0A7V5NXP1_9PROT</name>
<dbReference type="PANTHER" id="PTHR30008">
    <property type="entry name" value="EXODEOXYRIBONUCLEASE 7 LARGE SUBUNIT"/>
    <property type="match status" value="1"/>
</dbReference>
<evidence type="ECO:0000313" key="8">
    <source>
        <dbReference type="EMBL" id="HHI89207.1"/>
    </source>
</evidence>
<keyword evidence="3" id="KW-0378">Hydrolase</keyword>
<dbReference type="GO" id="GO:0008855">
    <property type="term" value="F:exodeoxyribonuclease VII activity"/>
    <property type="evidence" value="ECO:0007669"/>
    <property type="project" value="UniProtKB-UniRule"/>
</dbReference>
<comment type="caution">
    <text evidence="8">The sequence shown here is derived from an EMBL/GenBank/DDBJ whole genome shotgun (WGS) entry which is preliminary data.</text>
</comment>
<reference evidence="8" key="1">
    <citation type="journal article" date="2020" name="mSystems">
        <title>Genome- and Community-Level Interaction Insights into Carbon Utilization and Element Cycling Functions of Hydrothermarchaeota in Hydrothermal Sediment.</title>
        <authorList>
            <person name="Zhou Z."/>
            <person name="Liu Y."/>
            <person name="Xu W."/>
            <person name="Pan J."/>
            <person name="Luo Z.H."/>
            <person name="Li M."/>
        </authorList>
    </citation>
    <scope>NUCLEOTIDE SEQUENCE [LARGE SCALE GENOMIC DNA]</scope>
    <source>
        <strain evidence="8">HyVt-538</strain>
    </source>
</reference>
<dbReference type="Proteomes" id="UP000885806">
    <property type="component" value="Unassembled WGS sequence"/>
</dbReference>
<dbReference type="PANTHER" id="PTHR30008:SF0">
    <property type="entry name" value="EXODEOXYRIBONUCLEASE 7 LARGE SUBUNIT"/>
    <property type="match status" value="1"/>
</dbReference>
<dbReference type="Pfam" id="PF02601">
    <property type="entry name" value="Exonuc_VII_L"/>
    <property type="match status" value="1"/>
</dbReference>
<dbReference type="InterPro" id="IPR003753">
    <property type="entry name" value="Exonuc_VII_L"/>
</dbReference>
<gene>
    <name evidence="8" type="ORF">ENK01_04555</name>
</gene>
<organism evidence="8">
    <name type="scientific">Hellea balneolensis</name>
    <dbReference type="NCBI Taxonomy" id="287478"/>
    <lineage>
        <taxon>Bacteria</taxon>
        <taxon>Pseudomonadati</taxon>
        <taxon>Pseudomonadota</taxon>
        <taxon>Alphaproteobacteria</taxon>
        <taxon>Maricaulales</taxon>
        <taxon>Robiginitomaculaceae</taxon>
        <taxon>Hellea</taxon>
    </lineage>
</organism>
<dbReference type="AlphaFoldDB" id="A0A7V5NXP1"/>
<dbReference type="GO" id="GO:0003676">
    <property type="term" value="F:nucleic acid binding"/>
    <property type="evidence" value="ECO:0007669"/>
    <property type="project" value="InterPro"/>
</dbReference>
<sequence>MKTEPTNAHEYSVSELAFSLKRTVEETFGRVRVRGELGRVTIAKSGHMYADLKDDKAIIASVMWKGSVARLSVRPEEGMEVVATGRLSTYPGRSQYQLIMETLEPAGVGALMALLEKRRKMFEAEGVFAPEHKQDLPWMPDVIGVVTSPTGAVIRDILHRLSDRFPVHVLLWPVLVQGEKAAAQITEAIAGFNHLPEDGDIPRPDVIIVARGGGSIEDLWCFNEENVVRAAFASDIPLISAVGHETDWTLIDYVADERAPTPTGAAEIAVPVRTELAELLEDYGLRLKRALSRQVERSAMRLKSARLPRLETILAGPQQGFDLATARLLPALMAGIKAHETRLHLLSARLRPD</sequence>
<evidence type="ECO:0000256" key="4">
    <source>
        <dbReference type="ARBA" id="ARBA00022839"/>
    </source>
</evidence>
<dbReference type="NCBIfam" id="TIGR00237">
    <property type="entry name" value="xseA"/>
    <property type="match status" value="1"/>
</dbReference>
<dbReference type="EMBL" id="DROP01000306">
    <property type="protein sequence ID" value="HHI89207.1"/>
    <property type="molecule type" value="Genomic_DNA"/>
</dbReference>
<keyword evidence="4" id="KW-0269">Exonuclease</keyword>
<evidence type="ECO:0000256" key="3">
    <source>
        <dbReference type="ARBA" id="ARBA00022801"/>
    </source>
</evidence>
<dbReference type="CDD" id="cd04489">
    <property type="entry name" value="ExoVII_LU_OBF"/>
    <property type="match status" value="1"/>
</dbReference>
<feature type="domain" description="OB-fold nucleic acid binding" evidence="7">
    <location>
        <begin position="11"/>
        <end position="103"/>
    </location>
</feature>
<dbReference type="GO" id="GO:0006308">
    <property type="term" value="P:DNA catabolic process"/>
    <property type="evidence" value="ECO:0007669"/>
    <property type="project" value="UniProtKB-UniRule"/>
</dbReference>